<comment type="similarity">
    <text evidence="2 9">Belongs to the cytochrome P450 family.</text>
</comment>
<dbReference type="InterPro" id="IPR050121">
    <property type="entry name" value="Cytochrome_P450_monoxygenase"/>
</dbReference>
<protein>
    <submittedName>
        <fullName evidence="10">Cytochrome P450</fullName>
    </submittedName>
</protein>
<evidence type="ECO:0000256" key="1">
    <source>
        <dbReference type="ARBA" id="ARBA00001971"/>
    </source>
</evidence>
<evidence type="ECO:0000256" key="5">
    <source>
        <dbReference type="ARBA" id="ARBA00023002"/>
    </source>
</evidence>
<dbReference type="GO" id="GO:0016705">
    <property type="term" value="F:oxidoreductase activity, acting on paired donors, with incorporation or reduction of molecular oxygen"/>
    <property type="evidence" value="ECO:0007669"/>
    <property type="project" value="InterPro"/>
</dbReference>
<dbReference type="CDD" id="cd11062">
    <property type="entry name" value="CYP58-like"/>
    <property type="match status" value="1"/>
</dbReference>
<dbReference type="Pfam" id="PF00067">
    <property type="entry name" value="p450"/>
    <property type="match status" value="1"/>
</dbReference>
<keyword evidence="7 9" id="KW-0503">Monooxygenase</keyword>
<evidence type="ECO:0000256" key="8">
    <source>
        <dbReference type="PIRSR" id="PIRSR602401-1"/>
    </source>
</evidence>
<dbReference type="PANTHER" id="PTHR24305:SF157">
    <property type="entry name" value="N-ACETYLTRYPTOPHAN 6-HYDROXYLASE IVOC-RELATED"/>
    <property type="match status" value="1"/>
</dbReference>
<dbReference type="PRINTS" id="PR00463">
    <property type="entry name" value="EP450I"/>
</dbReference>
<name>A0A5N6ZI11_9EURO</name>
<evidence type="ECO:0000256" key="2">
    <source>
        <dbReference type="ARBA" id="ARBA00010617"/>
    </source>
</evidence>
<dbReference type="InterPro" id="IPR001128">
    <property type="entry name" value="Cyt_P450"/>
</dbReference>
<evidence type="ECO:0000256" key="4">
    <source>
        <dbReference type="ARBA" id="ARBA00022723"/>
    </source>
</evidence>
<dbReference type="Proteomes" id="UP000327118">
    <property type="component" value="Unassembled WGS sequence"/>
</dbReference>
<comment type="cofactor">
    <cofactor evidence="1 8">
        <name>heme</name>
        <dbReference type="ChEBI" id="CHEBI:30413"/>
    </cofactor>
</comment>
<evidence type="ECO:0000313" key="10">
    <source>
        <dbReference type="EMBL" id="KAE8356843.1"/>
    </source>
</evidence>
<dbReference type="PANTHER" id="PTHR24305">
    <property type="entry name" value="CYTOCHROME P450"/>
    <property type="match status" value="1"/>
</dbReference>
<dbReference type="GO" id="GO:0020037">
    <property type="term" value="F:heme binding"/>
    <property type="evidence" value="ECO:0007669"/>
    <property type="project" value="InterPro"/>
</dbReference>
<dbReference type="AlphaFoldDB" id="A0A5N6ZI11"/>
<dbReference type="InterPro" id="IPR036396">
    <property type="entry name" value="Cyt_P450_sf"/>
</dbReference>
<dbReference type="Gene3D" id="1.10.630.10">
    <property type="entry name" value="Cytochrome P450"/>
    <property type="match status" value="2"/>
</dbReference>
<dbReference type="OrthoDB" id="3945418at2759"/>
<evidence type="ECO:0000313" key="11">
    <source>
        <dbReference type="Proteomes" id="UP000327118"/>
    </source>
</evidence>
<dbReference type="PRINTS" id="PR00385">
    <property type="entry name" value="P450"/>
</dbReference>
<feature type="binding site" description="axial binding residue" evidence="8">
    <location>
        <position position="370"/>
    </location>
    <ligand>
        <name>heme</name>
        <dbReference type="ChEBI" id="CHEBI:30413"/>
    </ligand>
    <ligandPart>
        <name>Fe</name>
        <dbReference type="ChEBI" id="CHEBI:18248"/>
    </ligandPart>
</feature>
<evidence type="ECO:0000256" key="7">
    <source>
        <dbReference type="ARBA" id="ARBA00023033"/>
    </source>
</evidence>
<dbReference type="GO" id="GO:0005506">
    <property type="term" value="F:iron ion binding"/>
    <property type="evidence" value="ECO:0007669"/>
    <property type="project" value="InterPro"/>
</dbReference>
<keyword evidence="4 8" id="KW-0479">Metal-binding</keyword>
<dbReference type="GO" id="GO:0004497">
    <property type="term" value="F:monooxygenase activity"/>
    <property type="evidence" value="ECO:0007669"/>
    <property type="project" value="UniProtKB-KW"/>
</dbReference>
<reference evidence="11" key="1">
    <citation type="submission" date="2019-04" db="EMBL/GenBank/DDBJ databases">
        <title>Friends and foes A comparative genomics studyof 23 Aspergillus species from section Flavi.</title>
        <authorList>
            <consortium name="DOE Joint Genome Institute"/>
            <person name="Kjaerbolling I."/>
            <person name="Vesth T."/>
            <person name="Frisvad J.C."/>
            <person name="Nybo J.L."/>
            <person name="Theobald S."/>
            <person name="Kildgaard S."/>
            <person name="Isbrandt T."/>
            <person name="Kuo A."/>
            <person name="Sato A."/>
            <person name="Lyhne E.K."/>
            <person name="Kogle M.E."/>
            <person name="Wiebenga A."/>
            <person name="Kun R.S."/>
            <person name="Lubbers R.J."/>
            <person name="Makela M.R."/>
            <person name="Barry K."/>
            <person name="Chovatia M."/>
            <person name="Clum A."/>
            <person name="Daum C."/>
            <person name="Haridas S."/>
            <person name="He G."/>
            <person name="LaButti K."/>
            <person name="Lipzen A."/>
            <person name="Mondo S."/>
            <person name="Riley R."/>
            <person name="Salamov A."/>
            <person name="Simmons B.A."/>
            <person name="Magnuson J.K."/>
            <person name="Henrissat B."/>
            <person name="Mortensen U.H."/>
            <person name="Larsen T.O."/>
            <person name="Devries R.P."/>
            <person name="Grigoriev I.V."/>
            <person name="Machida M."/>
            <person name="Baker S.E."/>
            <person name="Andersen M.R."/>
        </authorList>
    </citation>
    <scope>NUCLEOTIDE SEQUENCE [LARGE SCALE GENOMIC DNA]</scope>
    <source>
        <strain evidence="11">CBS 553.77</strain>
    </source>
</reference>
<dbReference type="EMBL" id="ML739034">
    <property type="protein sequence ID" value="KAE8356843.1"/>
    <property type="molecule type" value="Genomic_DNA"/>
</dbReference>
<evidence type="ECO:0000256" key="6">
    <source>
        <dbReference type="ARBA" id="ARBA00023004"/>
    </source>
</evidence>
<accession>A0A5N6ZI11</accession>
<organism evidence="10 11">
    <name type="scientific">Aspergillus coremiiformis</name>
    <dbReference type="NCBI Taxonomy" id="138285"/>
    <lineage>
        <taxon>Eukaryota</taxon>
        <taxon>Fungi</taxon>
        <taxon>Dikarya</taxon>
        <taxon>Ascomycota</taxon>
        <taxon>Pezizomycotina</taxon>
        <taxon>Eurotiomycetes</taxon>
        <taxon>Eurotiomycetidae</taxon>
        <taxon>Eurotiales</taxon>
        <taxon>Aspergillaceae</taxon>
        <taxon>Aspergillus</taxon>
        <taxon>Aspergillus subgen. Circumdati</taxon>
    </lineage>
</organism>
<sequence length="431" mass="48812">MAIVAILALASVSYWMFQSIYRLYFHPLSKIPGPKLAAISYGYEVYYNLMKRGRFIWEVERWHEIYGPIVRINPREVHIKDPDYYDEIYASSARPREKDPVALAQFRVEGSGFAAVDAETHRQRRAPVEKFFSKRAIAKQEGWIWAGLEKMGRHLETAGRSQRPVSLDAAFALASQKKDLYERAVDALKRADPQGPGTAVIDGLAAATMAEHLRSPHRLMNEGLALIVGGTETIARALSLAAYHLFTREEIRHKLREELKQVMPRPDARPTWNALEKLPYLSGVISETLRLSTGIGARSPRVAPTEALVYQNYTIPPGTPVSETNYFVLMDPDIFPDPHAFDPDRWTRAAANGHRLDRYLVSFSKGSRMCVAVNLAYAELFLAIATLVRRFDLQLYDTPQSNLDFVREFATPHPDQGSWSVRARITGVIRE</sequence>
<evidence type="ECO:0000256" key="9">
    <source>
        <dbReference type="RuleBase" id="RU000461"/>
    </source>
</evidence>
<evidence type="ECO:0000256" key="3">
    <source>
        <dbReference type="ARBA" id="ARBA00022617"/>
    </source>
</evidence>
<dbReference type="InterPro" id="IPR002401">
    <property type="entry name" value="Cyt_P450_E_grp-I"/>
</dbReference>
<proteinExistence type="inferred from homology"/>
<dbReference type="InterPro" id="IPR017972">
    <property type="entry name" value="Cyt_P450_CS"/>
</dbReference>
<dbReference type="PROSITE" id="PS00086">
    <property type="entry name" value="CYTOCHROME_P450"/>
    <property type="match status" value="1"/>
</dbReference>
<keyword evidence="6 8" id="KW-0408">Iron</keyword>
<gene>
    <name evidence="10" type="ORF">BDV28DRAFT_154355</name>
</gene>
<dbReference type="SUPFAM" id="SSF48264">
    <property type="entry name" value="Cytochrome P450"/>
    <property type="match status" value="1"/>
</dbReference>
<keyword evidence="5 9" id="KW-0560">Oxidoreductase</keyword>
<keyword evidence="3 8" id="KW-0349">Heme</keyword>
<keyword evidence="11" id="KW-1185">Reference proteome</keyword>